<name>A0A1G2QCE1_9BACT</name>
<evidence type="ECO:0000259" key="1">
    <source>
        <dbReference type="SMART" id="SM01321"/>
    </source>
</evidence>
<dbReference type="SUPFAM" id="SSF143422">
    <property type="entry name" value="Transposase IS200-like"/>
    <property type="match status" value="1"/>
</dbReference>
<evidence type="ECO:0000313" key="3">
    <source>
        <dbReference type="Proteomes" id="UP000177043"/>
    </source>
</evidence>
<dbReference type="PANTHER" id="PTHR34322">
    <property type="entry name" value="TRANSPOSASE, Y1_TNP DOMAIN-CONTAINING"/>
    <property type="match status" value="1"/>
</dbReference>
<comment type="caution">
    <text evidence="2">The sequence shown here is derived from an EMBL/GenBank/DDBJ whole genome shotgun (WGS) entry which is preliminary data.</text>
</comment>
<sequence>MRKIKICEGEYYHIYNRGVDKKDIFIDKRDYARFLFCVLFFQSPLSLVNPPSYINYFIGHSVFNISQKIKKQIISDKYVELVSFIFMPNHFHLIVKEKVAGGISQYMQRIQNSFTKYFNTKYKKNGHLFQGPYQIVYIEDDEQLLYLSSYIHRNCRVLNGWKNKEEKYPWSSYSDFLGPNRFGGLLEPEIIMSEFNNAGDYKIEVQNSGAKEIIEDLLIDN</sequence>
<dbReference type="STRING" id="1802438.A2571_03235"/>
<feature type="domain" description="Transposase IS200-like" evidence="1">
    <location>
        <begin position="7"/>
        <end position="154"/>
    </location>
</feature>
<dbReference type="Proteomes" id="UP000177043">
    <property type="component" value="Unassembled WGS sequence"/>
</dbReference>
<reference evidence="2 3" key="1">
    <citation type="journal article" date="2016" name="Nat. Commun.">
        <title>Thousands of microbial genomes shed light on interconnected biogeochemical processes in an aquifer system.</title>
        <authorList>
            <person name="Anantharaman K."/>
            <person name="Brown C.T."/>
            <person name="Hug L.A."/>
            <person name="Sharon I."/>
            <person name="Castelle C.J."/>
            <person name="Probst A.J."/>
            <person name="Thomas B.C."/>
            <person name="Singh A."/>
            <person name="Wilkins M.J."/>
            <person name="Karaoz U."/>
            <person name="Brodie E.L."/>
            <person name="Williams K.H."/>
            <person name="Hubbard S.S."/>
            <person name="Banfield J.F."/>
        </authorList>
    </citation>
    <scope>NUCLEOTIDE SEQUENCE [LARGE SCALE GENOMIC DNA]</scope>
</reference>
<dbReference type="AlphaFoldDB" id="A0A1G2QCE1"/>
<dbReference type="PANTHER" id="PTHR34322:SF2">
    <property type="entry name" value="TRANSPOSASE IS200-LIKE DOMAIN-CONTAINING PROTEIN"/>
    <property type="match status" value="1"/>
</dbReference>
<dbReference type="GO" id="GO:0003677">
    <property type="term" value="F:DNA binding"/>
    <property type="evidence" value="ECO:0007669"/>
    <property type="project" value="InterPro"/>
</dbReference>
<organism evidence="2 3">
    <name type="scientific">Candidatus Vogelbacteria bacterium RIFOXYD1_FULL_44_32</name>
    <dbReference type="NCBI Taxonomy" id="1802438"/>
    <lineage>
        <taxon>Bacteria</taxon>
        <taxon>Candidatus Vogeliibacteriota</taxon>
    </lineage>
</organism>
<dbReference type="InterPro" id="IPR002686">
    <property type="entry name" value="Transposase_17"/>
</dbReference>
<dbReference type="Pfam" id="PF01797">
    <property type="entry name" value="Y1_Tnp"/>
    <property type="match status" value="1"/>
</dbReference>
<dbReference type="EMBL" id="MHTJ01000004">
    <property type="protein sequence ID" value="OHA58244.1"/>
    <property type="molecule type" value="Genomic_DNA"/>
</dbReference>
<dbReference type="Gene3D" id="3.30.70.1290">
    <property type="entry name" value="Transposase IS200-like"/>
    <property type="match status" value="1"/>
</dbReference>
<dbReference type="InterPro" id="IPR036515">
    <property type="entry name" value="Transposase_17_sf"/>
</dbReference>
<proteinExistence type="predicted"/>
<protein>
    <recommendedName>
        <fullName evidence="1">Transposase IS200-like domain-containing protein</fullName>
    </recommendedName>
</protein>
<gene>
    <name evidence="2" type="ORF">A2571_03235</name>
</gene>
<accession>A0A1G2QCE1</accession>
<evidence type="ECO:0000313" key="2">
    <source>
        <dbReference type="EMBL" id="OHA58244.1"/>
    </source>
</evidence>
<dbReference type="GO" id="GO:0006313">
    <property type="term" value="P:DNA transposition"/>
    <property type="evidence" value="ECO:0007669"/>
    <property type="project" value="InterPro"/>
</dbReference>
<dbReference type="GO" id="GO:0004803">
    <property type="term" value="F:transposase activity"/>
    <property type="evidence" value="ECO:0007669"/>
    <property type="project" value="InterPro"/>
</dbReference>
<dbReference type="SMART" id="SM01321">
    <property type="entry name" value="Y1_Tnp"/>
    <property type="match status" value="1"/>
</dbReference>